<dbReference type="EMBL" id="UOFI01000207">
    <property type="protein sequence ID" value="VAW70723.1"/>
    <property type="molecule type" value="Genomic_DNA"/>
</dbReference>
<dbReference type="GO" id="GO:0032049">
    <property type="term" value="P:cardiolipin biosynthetic process"/>
    <property type="evidence" value="ECO:0007669"/>
    <property type="project" value="UniProtKB-ARBA"/>
</dbReference>
<dbReference type="EC" id="2.7.8.-" evidence="2"/>
<gene>
    <name evidence="2" type="ORF">MNBD_GAMMA09-2448</name>
</gene>
<dbReference type="AlphaFoldDB" id="A0A3B0Y2U9"/>
<dbReference type="CDD" id="cd09111">
    <property type="entry name" value="PLDc_ymdC_like_1"/>
    <property type="match status" value="1"/>
</dbReference>
<evidence type="ECO:0000313" key="2">
    <source>
        <dbReference type="EMBL" id="VAW70723.1"/>
    </source>
</evidence>
<dbReference type="SUPFAM" id="SSF56024">
    <property type="entry name" value="Phospholipase D/nuclease"/>
    <property type="match status" value="2"/>
</dbReference>
<feature type="domain" description="PLD phosphodiesterase" evidence="1">
    <location>
        <begin position="414"/>
        <end position="441"/>
    </location>
</feature>
<proteinExistence type="predicted"/>
<feature type="domain" description="PLD phosphodiesterase" evidence="1">
    <location>
        <begin position="172"/>
        <end position="199"/>
    </location>
</feature>
<dbReference type="InterPro" id="IPR001736">
    <property type="entry name" value="PLipase_D/transphosphatidylase"/>
</dbReference>
<accession>A0A3B0Y2U9</accession>
<dbReference type="GO" id="GO:0030572">
    <property type="term" value="F:phosphatidyltransferase activity"/>
    <property type="evidence" value="ECO:0007669"/>
    <property type="project" value="UniProtKB-ARBA"/>
</dbReference>
<organism evidence="2">
    <name type="scientific">hydrothermal vent metagenome</name>
    <dbReference type="NCBI Taxonomy" id="652676"/>
    <lineage>
        <taxon>unclassified sequences</taxon>
        <taxon>metagenomes</taxon>
        <taxon>ecological metagenomes</taxon>
    </lineage>
</organism>
<dbReference type="Gene3D" id="3.30.870.10">
    <property type="entry name" value="Endonuclease Chain A"/>
    <property type="match status" value="2"/>
</dbReference>
<dbReference type="SMART" id="SM00155">
    <property type="entry name" value="PLDc"/>
    <property type="match status" value="2"/>
</dbReference>
<dbReference type="Pfam" id="PF13091">
    <property type="entry name" value="PLDc_2"/>
    <property type="match status" value="2"/>
</dbReference>
<evidence type="ECO:0000259" key="1">
    <source>
        <dbReference type="PROSITE" id="PS50035"/>
    </source>
</evidence>
<dbReference type="PANTHER" id="PTHR21248">
    <property type="entry name" value="CARDIOLIPIN SYNTHASE"/>
    <property type="match status" value="1"/>
</dbReference>
<dbReference type="PROSITE" id="PS50035">
    <property type="entry name" value="PLD"/>
    <property type="match status" value="2"/>
</dbReference>
<keyword evidence="2" id="KW-0808">Transferase</keyword>
<name>A0A3B0Y2U9_9ZZZZ</name>
<dbReference type="CDD" id="cd09113">
    <property type="entry name" value="PLDc_ymdC_like_2"/>
    <property type="match status" value="1"/>
</dbReference>
<dbReference type="PANTHER" id="PTHR21248:SF12">
    <property type="entry name" value="CARDIOLIPIN SYNTHASE C"/>
    <property type="match status" value="1"/>
</dbReference>
<dbReference type="InterPro" id="IPR025202">
    <property type="entry name" value="PLD-like_dom"/>
</dbReference>
<sequence length="540" mass="61376">MTNKILSFVRTLKLLLRSAIELFEKILDVFVNRPAHLLRLPREKSFSLQENCYGKAELKKHPGRSGFYLLENNLDAFLARYELIEHSEKTLDLQYYYFHGDTSGRLISRALIEAADRNVRVRILLDDIETLGADESVSTLNAHPGIEIRLFNPFFFRGLLRYIEFITDLSRVGRRMHNKAIIADNCQAIIGGRNIGDNYFSANPEFFFVDIDLLSMGPIVKKISASFDEYWNSRWAVPVENLYPVPDKKTASKKLKRYLQRYVQSVKQVDFEQALKQSSLQINKGLAGLTYIWSDAKLFYDAPTKIDSDNEAEKKYLKTDLREIVSSARHSVTLISPYFVPGTQGLKWLLEMRKNGIEICVYTNSLAATDVVAVHSGYARYRSQLLAAGVSLYELKPSAYVMGRNRLKVLRPGSRSSLHAKTVIIDNERVFIGSPNLDPRSSNLNTEMGLLVNNKVLARQVLDLFSGDMTRKNSYHLMLEGQHKNSAAGVGASASVAKSRIVWSSEEGEGERQYYSDPQAGFWRKLSVIVYRLLPVEAFL</sequence>
<protein>
    <submittedName>
        <fullName evidence="2">Cardiolipin synthetase</fullName>
        <ecNumber evidence="2">2.7.8.-</ecNumber>
    </submittedName>
</protein>
<reference evidence="2" key="1">
    <citation type="submission" date="2018-06" db="EMBL/GenBank/DDBJ databases">
        <authorList>
            <person name="Zhirakovskaya E."/>
        </authorList>
    </citation>
    <scope>NUCLEOTIDE SEQUENCE</scope>
</reference>